<name>A0A8H3IPN7_9LECA</name>
<dbReference type="EMBL" id="CAJPDT010000027">
    <property type="protein sequence ID" value="CAF9921384.1"/>
    <property type="molecule type" value="Genomic_DNA"/>
</dbReference>
<gene>
    <name evidence="2" type="ORF">IMSHALPRED_005171</name>
</gene>
<keyword evidence="3" id="KW-1185">Reference proteome</keyword>
<proteinExistence type="predicted"/>
<evidence type="ECO:0000313" key="3">
    <source>
        <dbReference type="Proteomes" id="UP000664534"/>
    </source>
</evidence>
<dbReference type="Proteomes" id="UP000664534">
    <property type="component" value="Unassembled WGS sequence"/>
</dbReference>
<comment type="caution">
    <text evidence="2">The sequence shown here is derived from an EMBL/GenBank/DDBJ whole genome shotgun (WGS) entry which is preliminary data.</text>
</comment>
<sequence length="112" mass="12609">MPTTFAMFASDDPMRQIVQTARGKIFSIAAEIAAANTKSSTRPAGNVLIPRPAKKSGAVRGKIRRRKSDRRKEGYNKSSEEMEDESEEEAGEEDGWLGKDEGFWKRPFERET</sequence>
<accession>A0A8H3IPN7</accession>
<reference evidence="2" key="1">
    <citation type="submission" date="2021-03" db="EMBL/GenBank/DDBJ databases">
        <authorList>
            <person name="Tagirdzhanova G."/>
        </authorList>
    </citation>
    <scope>NUCLEOTIDE SEQUENCE</scope>
</reference>
<protein>
    <submittedName>
        <fullName evidence="2">Uncharacterized protein</fullName>
    </submittedName>
</protein>
<dbReference type="OrthoDB" id="5405507at2759"/>
<feature type="compositionally biased region" description="Basic and acidic residues" evidence="1">
    <location>
        <begin position="70"/>
        <end position="80"/>
    </location>
</feature>
<feature type="compositionally biased region" description="Acidic residues" evidence="1">
    <location>
        <begin position="81"/>
        <end position="95"/>
    </location>
</feature>
<feature type="compositionally biased region" description="Basic and acidic residues" evidence="1">
    <location>
        <begin position="96"/>
        <end position="112"/>
    </location>
</feature>
<evidence type="ECO:0000313" key="2">
    <source>
        <dbReference type="EMBL" id="CAF9921384.1"/>
    </source>
</evidence>
<dbReference type="AlphaFoldDB" id="A0A8H3IPN7"/>
<evidence type="ECO:0000256" key="1">
    <source>
        <dbReference type="SAM" id="MobiDB-lite"/>
    </source>
</evidence>
<organism evidence="2 3">
    <name type="scientific">Imshaugia aleurites</name>
    <dbReference type="NCBI Taxonomy" id="172621"/>
    <lineage>
        <taxon>Eukaryota</taxon>
        <taxon>Fungi</taxon>
        <taxon>Dikarya</taxon>
        <taxon>Ascomycota</taxon>
        <taxon>Pezizomycotina</taxon>
        <taxon>Lecanoromycetes</taxon>
        <taxon>OSLEUM clade</taxon>
        <taxon>Lecanoromycetidae</taxon>
        <taxon>Lecanorales</taxon>
        <taxon>Lecanorineae</taxon>
        <taxon>Parmeliaceae</taxon>
        <taxon>Imshaugia</taxon>
    </lineage>
</organism>
<feature type="region of interest" description="Disordered" evidence="1">
    <location>
        <begin position="36"/>
        <end position="112"/>
    </location>
</feature>